<dbReference type="EMBL" id="BAAACR010000002">
    <property type="protein sequence ID" value="GAA0203609.1"/>
    <property type="molecule type" value="Genomic_DNA"/>
</dbReference>
<evidence type="ECO:0000313" key="2">
    <source>
        <dbReference type="Proteomes" id="UP001500399"/>
    </source>
</evidence>
<dbReference type="Proteomes" id="UP001500399">
    <property type="component" value="Unassembled WGS sequence"/>
</dbReference>
<evidence type="ECO:0000313" key="1">
    <source>
        <dbReference type="EMBL" id="GAA0203609.1"/>
    </source>
</evidence>
<gene>
    <name evidence="1" type="primary">vpsH</name>
    <name evidence="1" type="ORF">GCM10008919_03600</name>
</gene>
<proteinExistence type="predicted"/>
<dbReference type="Gene3D" id="3.40.50.12780">
    <property type="entry name" value="N-terminal domain of ligase-like"/>
    <property type="match status" value="1"/>
</dbReference>
<comment type="caution">
    <text evidence="1">The sequence shown here is derived from an EMBL/GenBank/DDBJ whole genome shotgun (WGS) entry which is preliminary data.</text>
</comment>
<dbReference type="PANTHER" id="PTHR36932">
    <property type="entry name" value="CAPSULAR POLYSACCHARIDE BIOSYNTHESIS PROTEIN"/>
    <property type="match status" value="1"/>
</dbReference>
<accession>A0ABN0SWF3</accession>
<dbReference type="InterPro" id="IPR053158">
    <property type="entry name" value="CapK_Type1_Caps_Biosynth"/>
</dbReference>
<sequence>MLREIYHNLPPFLQRGIDELWSAIPPNIKLGTAYGDMRKLLSASDSWTQDQIHAWQNVAIKKLLQHAYSTTVFYRRIFDDAGFHPESFRDVSDLQRIPSITKQTVQENMQDMLSNAFSSKQRIRMTTGGTTGRQLVFYAQKRFTIAREKAFFDHLWSKVGYTAGTSEKVVLRNNVLTKGALWQYNHRDKSLILDPYHLTDDNCARIMETLNEVQIPFFHVYPSSALMLADYINRTDHRLRYTPKAVFASSENLYKGQREIVEAAFGCPMLLHYGHSEMCCVASWCIEENHYHLEEIYGYTELLDEEQKVIMQPGQMGEITATGFNNYVLPLIRYRTADYAAYAEHNSKCHYSGRILQDVEGRWLQEMLVTSKGNKISMTAINFHSDIFDRVKFYQFYQDTPGKVTMRIVKNDGYTQMDETAIRHAMEEKLGEFLHFDFSYVDAVEQSKNGKYRYIISKL</sequence>
<dbReference type="SUPFAM" id="SSF56801">
    <property type="entry name" value="Acetyl-CoA synthetase-like"/>
    <property type="match status" value="1"/>
</dbReference>
<organism evidence="1 2">
    <name type="scientific">Selenomonas dianae</name>
    <dbReference type="NCBI Taxonomy" id="135079"/>
    <lineage>
        <taxon>Bacteria</taxon>
        <taxon>Bacillati</taxon>
        <taxon>Bacillota</taxon>
        <taxon>Negativicutes</taxon>
        <taxon>Selenomonadales</taxon>
        <taxon>Selenomonadaceae</taxon>
        <taxon>Selenomonas</taxon>
    </lineage>
</organism>
<dbReference type="InterPro" id="IPR042099">
    <property type="entry name" value="ANL_N_sf"/>
</dbReference>
<reference evidence="1 2" key="1">
    <citation type="journal article" date="2019" name="Int. J. Syst. Evol. Microbiol.">
        <title>The Global Catalogue of Microorganisms (GCM) 10K type strain sequencing project: providing services to taxonomists for standard genome sequencing and annotation.</title>
        <authorList>
            <consortium name="The Broad Institute Genomics Platform"/>
            <consortium name="The Broad Institute Genome Sequencing Center for Infectious Disease"/>
            <person name="Wu L."/>
            <person name="Ma J."/>
        </authorList>
    </citation>
    <scope>NUCLEOTIDE SEQUENCE [LARGE SCALE GENOMIC DNA]</scope>
    <source>
        <strain evidence="1 2">JCM 8542</strain>
    </source>
</reference>
<keyword evidence="2" id="KW-1185">Reference proteome</keyword>
<protein>
    <submittedName>
        <fullName evidence="1">Exopolysaccharide biosynthesis protein VpsH</fullName>
    </submittedName>
</protein>
<name>A0ABN0SWF3_9FIRM</name>
<dbReference type="PANTHER" id="PTHR36932:SF1">
    <property type="entry name" value="CAPSULAR POLYSACCHARIDE BIOSYNTHESIS PROTEIN"/>
    <property type="match status" value="1"/>
</dbReference>